<evidence type="ECO:0000313" key="2">
    <source>
        <dbReference type="Proteomes" id="UP000000304"/>
    </source>
</evidence>
<dbReference type="Proteomes" id="UP000000304">
    <property type="component" value="Chromosome 2R"/>
</dbReference>
<reference evidence="1 2" key="1">
    <citation type="journal article" date="2007" name="Nature">
        <title>Evolution of genes and genomes on the Drosophila phylogeny.</title>
        <authorList>
            <consortium name="Drosophila 12 Genomes Consortium"/>
            <person name="Clark A.G."/>
            <person name="Eisen M.B."/>
            <person name="Smith D.R."/>
            <person name="Bergman C.M."/>
            <person name="Oliver B."/>
            <person name="Markow T.A."/>
            <person name="Kaufman T.C."/>
            <person name="Kellis M."/>
            <person name="Gelbart W."/>
            <person name="Iyer V.N."/>
            <person name="Pollard D.A."/>
            <person name="Sackton T.B."/>
            <person name="Larracuente A.M."/>
            <person name="Singh N.D."/>
            <person name="Abad J.P."/>
            <person name="Abt D.N."/>
            <person name="Adryan B."/>
            <person name="Aguade M."/>
            <person name="Akashi H."/>
            <person name="Anderson W.W."/>
            <person name="Aquadro C.F."/>
            <person name="Ardell D.H."/>
            <person name="Arguello R."/>
            <person name="Artieri C.G."/>
            <person name="Barbash D.A."/>
            <person name="Barker D."/>
            <person name="Barsanti P."/>
            <person name="Batterham P."/>
            <person name="Batzoglou S."/>
            <person name="Begun D."/>
            <person name="Bhutkar A."/>
            <person name="Blanco E."/>
            <person name="Bosak S.A."/>
            <person name="Bradley R.K."/>
            <person name="Brand A.D."/>
            <person name="Brent M.R."/>
            <person name="Brooks A.N."/>
            <person name="Brown R.H."/>
            <person name="Butlin R.K."/>
            <person name="Caggese C."/>
            <person name="Calvi B.R."/>
            <person name="Bernardo de Carvalho A."/>
            <person name="Caspi A."/>
            <person name="Castrezana S."/>
            <person name="Celniker S.E."/>
            <person name="Chang J.L."/>
            <person name="Chapple C."/>
            <person name="Chatterji S."/>
            <person name="Chinwalla A."/>
            <person name="Civetta A."/>
            <person name="Clifton S.W."/>
            <person name="Comeron J.M."/>
            <person name="Costello J.C."/>
            <person name="Coyne J.A."/>
            <person name="Daub J."/>
            <person name="David R.G."/>
            <person name="Delcher A.L."/>
            <person name="Delehaunty K."/>
            <person name="Do C.B."/>
            <person name="Ebling H."/>
            <person name="Edwards K."/>
            <person name="Eickbush T."/>
            <person name="Evans J.D."/>
            <person name="Filipski A."/>
            <person name="Findeiss S."/>
            <person name="Freyhult E."/>
            <person name="Fulton L."/>
            <person name="Fulton R."/>
            <person name="Garcia A.C."/>
            <person name="Gardiner A."/>
            <person name="Garfield D.A."/>
            <person name="Garvin B.E."/>
            <person name="Gibson G."/>
            <person name="Gilbert D."/>
            <person name="Gnerre S."/>
            <person name="Godfrey J."/>
            <person name="Good R."/>
            <person name="Gotea V."/>
            <person name="Gravely B."/>
            <person name="Greenberg A.J."/>
            <person name="Griffiths-Jones S."/>
            <person name="Gross S."/>
            <person name="Guigo R."/>
            <person name="Gustafson E.A."/>
            <person name="Haerty W."/>
            <person name="Hahn M.W."/>
            <person name="Halligan D.L."/>
            <person name="Halpern A.L."/>
            <person name="Halter G.M."/>
            <person name="Han M.V."/>
            <person name="Heger A."/>
            <person name="Hillier L."/>
            <person name="Hinrichs A.S."/>
            <person name="Holmes I."/>
            <person name="Hoskins R.A."/>
            <person name="Hubisz M.J."/>
            <person name="Hultmark D."/>
            <person name="Huntley M.A."/>
            <person name="Jaffe D.B."/>
            <person name="Jagadeeshan S."/>
            <person name="Jeck W.R."/>
            <person name="Johnson J."/>
            <person name="Jones C.D."/>
            <person name="Jordan W.C."/>
            <person name="Karpen G.H."/>
            <person name="Kataoka E."/>
            <person name="Keightley P.D."/>
            <person name="Kheradpour P."/>
            <person name="Kirkness E.F."/>
            <person name="Koerich L.B."/>
            <person name="Kristiansen K."/>
            <person name="Kudrna D."/>
            <person name="Kulathinal R.J."/>
            <person name="Kumar S."/>
            <person name="Kwok R."/>
            <person name="Lander E."/>
            <person name="Langley C.H."/>
            <person name="Lapoint R."/>
            <person name="Lazzaro B.P."/>
            <person name="Lee S.J."/>
            <person name="Levesque L."/>
            <person name="Li R."/>
            <person name="Lin C.F."/>
            <person name="Lin M.F."/>
            <person name="Lindblad-Toh K."/>
            <person name="Llopart A."/>
            <person name="Long M."/>
            <person name="Low L."/>
            <person name="Lozovsky E."/>
            <person name="Lu J."/>
            <person name="Luo M."/>
            <person name="Machado C.A."/>
            <person name="Makalowski W."/>
            <person name="Marzo M."/>
            <person name="Matsuda M."/>
            <person name="Matzkin L."/>
            <person name="McAllister B."/>
            <person name="McBride C.S."/>
            <person name="McKernan B."/>
            <person name="McKernan K."/>
            <person name="Mendez-Lago M."/>
            <person name="Minx P."/>
            <person name="Mollenhauer M.U."/>
            <person name="Montooth K."/>
            <person name="Mount S.M."/>
            <person name="Mu X."/>
            <person name="Myers E."/>
            <person name="Negre B."/>
            <person name="Newfeld S."/>
            <person name="Nielsen R."/>
            <person name="Noor M.A."/>
            <person name="O'Grady P."/>
            <person name="Pachter L."/>
            <person name="Papaceit M."/>
            <person name="Parisi M.J."/>
            <person name="Parisi M."/>
            <person name="Parts L."/>
            <person name="Pedersen J.S."/>
            <person name="Pesole G."/>
            <person name="Phillippy A.M."/>
            <person name="Ponting C.P."/>
            <person name="Pop M."/>
            <person name="Porcelli D."/>
            <person name="Powell J.R."/>
            <person name="Prohaska S."/>
            <person name="Pruitt K."/>
            <person name="Puig M."/>
            <person name="Quesneville H."/>
            <person name="Ram K.R."/>
            <person name="Rand D."/>
            <person name="Rasmussen M.D."/>
            <person name="Reed L.K."/>
            <person name="Reenan R."/>
            <person name="Reily A."/>
            <person name="Remington K.A."/>
            <person name="Rieger T.T."/>
            <person name="Ritchie M.G."/>
            <person name="Robin C."/>
            <person name="Rogers Y.H."/>
            <person name="Rohde C."/>
            <person name="Rozas J."/>
            <person name="Rubenfield M.J."/>
            <person name="Ruiz A."/>
            <person name="Russo S."/>
            <person name="Salzberg S.L."/>
            <person name="Sanchez-Gracia A."/>
            <person name="Saranga D.J."/>
            <person name="Sato H."/>
            <person name="Schaeffer S.W."/>
            <person name="Schatz M.C."/>
            <person name="Schlenke T."/>
            <person name="Schwartz R."/>
            <person name="Segarra C."/>
            <person name="Singh R.S."/>
            <person name="Sirot L."/>
            <person name="Sirota M."/>
            <person name="Sisneros N.B."/>
            <person name="Smith C.D."/>
            <person name="Smith T.F."/>
            <person name="Spieth J."/>
            <person name="Stage D.E."/>
            <person name="Stark A."/>
            <person name="Stephan W."/>
            <person name="Strausberg R.L."/>
            <person name="Strempel S."/>
            <person name="Sturgill D."/>
            <person name="Sutton G."/>
            <person name="Sutton G.G."/>
            <person name="Tao W."/>
            <person name="Teichmann S."/>
            <person name="Tobari Y.N."/>
            <person name="Tomimura Y."/>
            <person name="Tsolas J.M."/>
            <person name="Valente V.L."/>
            <person name="Venter E."/>
            <person name="Venter J.C."/>
            <person name="Vicario S."/>
            <person name="Vieira F.G."/>
            <person name="Vilella A.J."/>
            <person name="Villasante A."/>
            <person name="Walenz B."/>
            <person name="Wang J."/>
            <person name="Wasserman M."/>
            <person name="Watts T."/>
            <person name="Wilson D."/>
            <person name="Wilson R.K."/>
            <person name="Wing R.A."/>
            <person name="Wolfner M.F."/>
            <person name="Wong A."/>
            <person name="Wong G.K."/>
            <person name="Wu C.I."/>
            <person name="Wu G."/>
            <person name="Yamamoto D."/>
            <person name="Yang H.P."/>
            <person name="Yang S.P."/>
            <person name="Yorke J.A."/>
            <person name="Yoshida K."/>
            <person name="Zdobnov E."/>
            <person name="Zhang P."/>
            <person name="Zhang Y."/>
            <person name="Zimin A.V."/>
            <person name="Baldwin J."/>
            <person name="Abdouelleil A."/>
            <person name="Abdulkadir J."/>
            <person name="Abebe A."/>
            <person name="Abera B."/>
            <person name="Abreu J."/>
            <person name="Acer S.C."/>
            <person name="Aftuck L."/>
            <person name="Alexander A."/>
            <person name="An P."/>
            <person name="Anderson E."/>
            <person name="Anderson S."/>
            <person name="Arachi H."/>
            <person name="Azer M."/>
            <person name="Bachantsang P."/>
            <person name="Barry A."/>
            <person name="Bayul T."/>
            <person name="Berlin A."/>
            <person name="Bessette D."/>
            <person name="Bloom T."/>
            <person name="Blye J."/>
            <person name="Boguslavskiy L."/>
            <person name="Bonnet C."/>
            <person name="Boukhgalter B."/>
            <person name="Bourzgui I."/>
            <person name="Brown A."/>
            <person name="Cahill P."/>
            <person name="Channer S."/>
            <person name="Cheshatsang Y."/>
            <person name="Chuda L."/>
            <person name="Citroen M."/>
            <person name="Collymore A."/>
            <person name="Cooke P."/>
            <person name="Costello M."/>
            <person name="D'Aco K."/>
            <person name="Daza R."/>
            <person name="De Haan G."/>
            <person name="DeGray S."/>
            <person name="DeMaso C."/>
            <person name="Dhargay N."/>
            <person name="Dooley K."/>
            <person name="Dooley E."/>
            <person name="Doricent M."/>
            <person name="Dorje P."/>
            <person name="Dorjee K."/>
            <person name="Dupes A."/>
            <person name="Elong R."/>
            <person name="Falk J."/>
            <person name="Farina A."/>
            <person name="Faro S."/>
            <person name="Ferguson D."/>
            <person name="Fisher S."/>
            <person name="Foley C.D."/>
            <person name="Franke A."/>
            <person name="Friedrich D."/>
            <person name="Gadbois L."/>
            <person name="Gearin G."/>
            <person name="Gearin C.R."/>
            <person name="Giannoukos G."/>
            <person name="Goode T."/>
            <person name="Graham J."/>
            <person name="Grandbois E."/>
            <person name="Grewal S."/>
            <person name="Gyaltsen K."/>
            <person name="Hafez N."/>
            <person name="Hagos B."/>
            <person name="Hall J."/>
            <person name="Henson C."/>
            <person name="Hollinger A."/>
            <person name="Honan T."/>
            <person name="Huard M.D."/>
            <person name="Hughes L."/>
            <person name="Hurhula B."/>
            <person name="Husby M.E."/>
            <person name="Kamat A."/>
            <person name="Kanga B."/>
            <person name="Kashin S."/>
            <person name="Khazanovich D."/>
            <person name="Kisner P."/>
            <person name="Lance K."/>
            <person name="Lara M."/>
            <person name="Lee W."/>
            <person name="Lennon N."/>
            <person name="Letendre F."/>
            <person name="LeVine R."/>
            <person name="Lipovsky A."/>
            <person name="Liu X."/>
            <person name="Liu J."/>
            <person name="Liu S."/>
            <person name="Lokyitsang T."/>
            <person name="Lokyitsang Y."/>
            <person name="Lubonja R."/>
            <person name="Lui A."/>
            <person name="MacDonald P."/>
            <person name="Magnisalis V."/>
            <person name="Maru K."/>
            <person name="Matthews C."/>
            <person name="McCusker W."/>
            <person name="McDonough S."/>
            <person name="Mehta T."/>
            <person name="Meldrim J."/>
            <person name="Meneus L."/>
            <person name="Mihai O."/>
            <person name="Mihalev A."/>
            <person name="Mihova T."/>
            <person name="Mittelman R."/>
            <person name="Mlenga V."/>
            <person name="Montmayeur A."/>
            <person name="Mulrain L."/>
            <person name="Navidi A."/>
            <person name="Naylor J."/>
            <person name="Negash T."/>
            <person name="Nguyen T."/>
            <person name="Nguyen N."/>
            <person name="Nicol R."/>
            <person name="Norbu C."/>
            <person name="Norbu N."/>
            <person name="Novod N."/>
            <person name="O'Neill B."/>
            <person name="Osman S."/>
            <person name="Markiewicz E."/>
            <person name="Oyono O.L."/>
            <person name="Patti C."/>
            <person name="Phunkhang P."/>
            <person name="Pierre F."/>
            <person name="Priest M."/>
            <person name="Raghuraman S."/>
            <person name="Rege F."/>
            <person name="Reyes R."/>
            <person name="Rise C."/>
            <person name="Rogov P."/>
            <person name="Ross K."/>
            <person name="Ryan E."/>
            <person name="Settipalli S."/>
            <person name="Shea T."/>
            <person name="Sherpa N."/>
            <person name="Shi L."/>
            <person name="Shih D."/>
            <person name="Sparrow T."/>
            <person name="Spaulding J."/>
            <person name="Stalker J."/>
            <person name="Stange-Thomann N."/>
            <person name="Stavropoulos S."/>
            <person name="Stone C."/>
            <person name="Strader C."/>
            <person name="Tesfaye S."/>
            <person name="Thomson T."/>
            <person name="Thoulutsang Y."/>
            <person name="Thoulutsang D."/>
            <person name="Topham K."/>
            <person name="Topping I."/>
            <person name="Tsamla T."/>
            <person name="Vassiliev H."/>
            <person name="Vo A."/>
            <person name="Wangchuk T."/>
            <person name="Wangdi T."/>
            <person name="Weiand M."/>
            <person name="Wilkinson J."/>
            <person name="Wilson A."/>
            <person name="Yadav S."/>
            <person name="Young G."/>
            <person name="Yu Q."/>
            <person name="Zembek L."/>
            <person name="Zhong D."/>
            <person name="Zimmer A."/>
            <person name="Zwirko Z."/>
            <person name="Jaffe D.B."/>
            <person name="Alvarez P."/>
            <person name="Brockman W."/>
            <person name="Butler J."/>
            <person name="Chin C."/>
            <person name="Gnerre S."/>
            <person name="Grabherr M."/>
            <person name="Kleber M."/>
            <person name="Mauceli E."/>
            <person name="MacCallum I."/>
        </authorList>
    </citation>
    <scope>NUCLEOTIDE SEQUENCE [LARGE SCALE GENOMIC DNA]</scope>
    <source>
        <strain evidence="2">white501</strain>
    </source>
</reference>
<dbReference type="EMBL" id="CM000362">
    <property type="protein sequence ID" value="EDX07291.1"/>
    <property type="molecule type" value="Genomic_DNA"/>
</dbReference>
<accession>B4QHE6</accession>
<protein>
    <submittedName>
        <fullName evidence="1">GD25572</fullName>
    </submittedName>
</protein>
<keyword evidence="2" id="KW-1185">Reference proteome</keyword>
<dbReference type="HOGENOM" id="CLU_2348914_0_0_1"/>
<gene>
    <name evidence="1" type="primary">Dsim\GD25572</name>
    <name evidence="1" type="ORF">Dsim_GD25572</name>
</gene>
<organism evidence="1 2">
    <name type="scientific">Drosophila simulans</name>
    <name type="common">Fruit fly</name>
    <dbReference type="NCBI Taxonomy" id="7240"/>
    <lineage>
        <taxon>Eukaryota</taxon>
        <taxon>Metazoa</taxon>
        <taxon>Ecdysozoa</taxon>
        <taxon>Arthropoda</taxon>
        <taxon>Hexapoda</taxon>
        <taxon>Insecta</taxon>
        <taxon>Pterygota</taxon>
        <taxon>Neoptera</taxon>
        <taxon>Endopterygota</taxon>
        <taxon>Diptera</taxon>
        <taxon>Brachycera</taxon>
        <taxon>Muscomorpha</taxon>
        <taxon>Ephydroidea</taxon>
        <taxon>Drosophilidae</taxon>
        <taxon>Drosophila</taxon>
        <taxon>Sophophora</taxon>
    </lineage>
</organism>
<sequence>MFLFSADMPQSSLAPAHQLVLSYPSTVILATRRSLGELSRLLSIIKEIRIAEKRLKQRAWANSRSISGGIGLGFGSGLVIGRKGLRLFVRPVSEAES</sequence>
<name>B4QHE6_DROSI</name>
<dbReference type="AlphaFoldDB" id="B4QHE6"/>
<evidence type="ECO:0000313" key="1">
    <source>
        <dbReference type="EMBL" id="EDX07291.1"/>
    </source>
</evidence>
<proteinExistence type="predicted"/>